<dbReference type="GO" id="GO:0007219">
    <property type="term" value="P:Notch signaling pathway"/>
    <property type="evidence" value="ECO:0007669"/>
    <property type="project" value="UniProtKB-KW"/>
</dbReference>
<evidence type="ECO:0000256" key="3">
    <source>
        <dbReference type="ARBA" id="ARBA00022824"/>
    </source>
</evidence>
<dbReference type="EMBL" id="JBDFQZ010000006">
    <property type="protein sequence ID" value="KAK9715868.1"/>
    <property type="molecule type" value="Genomic_DNA"/>
</dbReference>
<sequence>MEGSLLEFIDSEIISVVSAVSICMFSVVLLLSSLSSSSSSSSTQTHLINAALVYAETPTDTAASKLTGAVENAAVFILLTTAGTFLMFILYYYRFTNFLKNYMRFSAFFALFSWGGPIFVSIIKHFSVGVDVFSYFVFMFNFSAVGGVALFGGRGVPFVVTQGYTVVLGIIGAAWLTQLPEWTTWVLLVALAVYDLVAVLAPGGLLKILLELAQSRNDDLPGLMYESRRRVRVRVSRDDRGGGEGPMVGVSENLGVEMQNLNRNDDNSENVGVKITDVNRDIIGEVDVEGGRGRESERVALMSSSSEIRVVSEERASPVEDVTMSLGIQLGLGDFTFYSVLMGRAAMYDLMTVYACYLAILSGIACYLIILLSWRKPLPALPIPIALGVMLYFLTRVLMEPFVVQTSTNLLMF</sequence>
<evidence type="ECO:0000256" key="4">
    <source>
        <dbReference type="ARBA" id="ARBA00022976"/>
    </source>
</evidence>
<feature type="transmembrane region" description="Helical" evidence="8">
    <location>
        <begin position="380"/>
        <end position="399"/>
    </location>
</feature>
<feature type="transmembrane region" description="Helical" evidence="8">
    <location>
        <begin position="351"/>
        <end position="374"/>
    </location>
</feature>
<comment type="subcellular location">
    <subcellularLocation>
        <location evidence="8">Endoplasmic reticulum membrane</location>
        <topology evidence="8">Multi-pass membrane protein</topology>
    </subcellularLocation>
    <subcellularLocation>
        <location evidence="8">Golgi apparatus membrane</location>
        <topology evidence="8">Multi-pass membrane protein</topology>
    </subcellularLocation>
</comment>
<feature type="transmembrane region" description="Helical" evidence="8">
    <location>
        <begin position="182"/>
        <end position="206"/>
    </location>
</feature>
<evidence type="ECO:0000256" key="1">
    <source>
        <dbReference type="ARBA" id="ARBA00008604"/>
    </source>
</evidence>
<keyword evidence="3 8" id="KW-0256">Endoplasmic reticulum</keyword>
<feature type="transmembrane region" description="Helical" evidence="8">
    <location>
        <begin position="132"/>
        <end position="151"/>
    </location>
</feature>
<evidence type="ECO:0000256" key="5">
    <source>
        <dbReference type="ARBA" id="ARBA00022989"/>
    </source>
</evidence>
<dbReference type="PRINTS" id="PR01072">
    <property type="entry name" value="PRESENILIN"/>
</dbReference>
<evidence type="ECO:0000313" key="10">
    <source>
        <dbReference type="Proteomes" id="UP001443914"/>
    </source>
</evidence>
<evidence type="ECO:0000256" key="7">
    <source>
        <dbReference type="ARBA" id="ARBA00023136"/>
    </source>
</evidence>
<dbReference type="PANTHER" id="PTHR10202:SF26">
    <property type="entry name" value="PRESENILIN"/>
    <property type="match status" value="1"/>
</dbReference>
<organism evidence="9 10">
    <name type="scientific">Saponaria officinalis</name>
    <name type="common">Common soapwort</name>
    <name type="synonym">Lychnis saponaria</name>
    <dbReference type="NCBI Taxonomy" id="3572"/>
    <lineage>
        <taxon>Eukaryota</taxon>
        <taxon>Viridiplantae</taxon>
        <taxon>Streptophyta</taxon>
        <taxon>Embryophyta</taxon>
        <taxon>Tracheophyta</taxon>
        <taxon>Spermatophyta</taxon>
        <taxon>Magnoliopsida</taxon>
        <taxon>eudicotyledons</taxon>
        <taxon>Gunneridae</taxon>
        <taxon>Pentapetalae</taxon>
        <taxon>Caryophyllales</taxon>
        <taxon>Caryophyllaceae</taxon>
        <taxon>Caryophylleae</taxon>
        <taxon>Saponaria</taxon>
    </lineage>
</organism>
<evidence type="ECO:0000256" key="2">
    <source>
        <dbReference type="ARBA" id="ARBA00022692"/>
    </source>
</evidence>
<feature type="transmembrane region" description="Helical" evidence="8">
    <location>
        <begin position="105"/>
        <end position="126"/>
    </location>
</feature>
<keyword evidence="2 8" id="KW-0812">Transmembrane</keyword>
<dbReference type="InterPro" id="IPR001108">
    <property type="entry name" value="Peptidase_A22A"/>
</dbReference>
<dbReference type="InterPro" id="IPR006639">
    <property type="entry name" value="Preselin/SPP"/>
</dbReference>
<protein>
    <recommendedName>
        <fullName evidence="8">Presenilin</fullName>
        <ecNumber evidence="8">3.4.23.-</ecNumber>
    </recommendedName>
</protein>
<name>A0AAW1KCM3_SAPOF</name>
<dbReference type="PANTHER" id="PTHR10202">
    <property type="entry name" value="PRESENILIN"/>
    <property type="match status" value="1"/>
</dbReference>
<evidence type="ECO:0000256" key="6">
    <source>
        <dbReference type="ARBA" id="ARBA00023034"/>
    </source>
</evidence>
<dbReference type="Gene3D" id="1.10.472.100">
    <property type="entry name" value="Presenilin"/>
    <property type="match status" value="1"/>
</dbReference>
<dbReference type="Pfam" id="PF01080">
    <property type="entry name" value="Presenilin"/>
    <property type="match status" value="1"/>
</dbReference>
<dbReference type="GO" id="GO:0042500">
    <property type="term" value="F:aspartic endopeptidase activity, intramembrane cleaving"/>
    <property type="evidence" value="ECO:0007669"/>
    <property type="project" value="InterPro"/>
</dbReference>
<dbReference type="GO" id="GO:0006509">
    <property type="term" value="P:membrane protein ectodomain proteolysis"/>
    <property type="evidence" value="ECO:0007669"/>
    <property type="project" value="TreeGrafter"/>
</dbReference>
<feature type="transmembrane region" description="Helical" evidence="8">
    <location>
        <begin position="73"/>
        <end position="93"/>
    </location>
</feature>
<keyword evidence="6 8" id="KW-0333">Golgi apparatus</keyword>
<dbReference type="GO" id="GO:0005789">
    <property type="term" value="C:endoplasmic reticulum membrane"/>
    <property type="evidence" value="ECO:0007669"/>
    <property type="project" value="UniProtKB-SubCell"/>
</dbReference>
<accession>A0AAW1KCM3</accession>
<gene>
    <name evidence="9" type="ORF">RND81_06G195200</name>
</gene>
<dbReference type="Proteomes" id="UP001443914">
    <property type="component" value="Unassembled WGS sequence"/>
</dbReference>
<evidence type="ECO:0000256" key="8">
    <source>
        <dbReference type="RuleBase" id="RU361148"/>
    </source>
</evidence>
<dbReference type="GO" id="GO:0016485">
    <property type="term" value="P:protein processing"/>
    <property type="evidence" value="ECO:0007669"/>
    <property type="project" value="InterPro"/>
</dbReference>
<keyword evidence="8" id="KW-0645">Protease</keyword>
<feature type="transmembrane region" description="Helical" evidence="8">
    <location>
        <begin position="158"/>
        <end position="176"/>
    </location>
</feature>
<comment type="similarity">
    <text evidence="1 8">Belongs to the peptidase A22A family.</text>
</comment>
<dbReference type="GO" id="GO:0070765">
    <property type="term" value="C:gamma-secretase complex"/>
    <property type="evidence" value="ECO:0007669"/>
    <property type="project" value="TreeGrafter"/>
</dbReference>
<dbReference type="EC" id="3.4.23.-" evidence="8"/>
<keyword evidence="5 8" id="KW-1133">Transmembrane helix</keyword>
<keyword evidence="4 8" id="KW-0914">Notch signaling pathway</keyword>
<dbReference type="GO" id="GO:0000139">
    <property type="term" value="C:Golgi membrane"/>
    <property type="evidence" value="ECO:0007669"/>
    <property type="project" value="UniProtKB-SubCell"/>
</dbReference>
<evidence type="ECO:0000313" key="9">
    <source>
        <dbReference type="EMBL" id="KAK9715868.1"/>
    </source>
</evidence>
<dbReference type="AlphaFoldDB" id="A0AAW1KCM3"/>
<dbReference type="SMART" id="SM00730">
    <property type="entry name" value="PSN"/>
    <property type="match status" value="1"/>
</dbReference>
<feature type="transmembrane region" description="Helical" evidence="8">
    <location>
        <begin position="12"/>
        <end position="34"/>
    </location>
</feature>
<comment type="function">
    <text evidence="8">Probable subunit of the gamma-secretase complex, an endoprotease complex that catalyzes the intramembrane cleavage of integral membrane proteins such as Notch receptors.</text>
</comment>
<comment type="domain">
    <text evidence="8">The PAL motif is required for normal active site conformation.</text>
</comment>
<comment type="caution">
    <text evidence="9">The sequence shown here is derived from an EMBL/GenBank/DDBJ whole genome shotgun (WGS) entry which is preliminary data.</text>
</comment>
<proteinExistence type="inferred from homology"/>
<comment type="subunit">
    <text evidence="8">Homodimer.</text>
</comment>
<dbReference type="InterPro" id="IPR042524">
    <property type="entry name" value="Presenilin_C"/>
</dbReference>
<keyword evidence="10" id="KW-1185">Reference proteome</keyword>
<keyword evidence="7 8" id="KW-0472">Membrane</keyword>
<reference evidence="9" key="1">
    <citation type="submission" date="2024-03" db="EMBL/GenBank/DDBJ databases">
        <title>WGS assembly of Saponaria officinalis var. Norfolk2.</title>
        <authorList>
            <person name="Jenkins J."/>
            <person name="Shu S."/>
            <person name="Grimwood J."/>
            <person name="Barry K."/>
            <person name="Goodstein D."/>
            <person name="Schmutz J."/>
            <person name="Leebens-Mack J."/>
            <person name="Osbourn A."/>
        </authorList>
    </citation>
    <scope>NUCLEOTIDE SEQUENCE [LARGE SCALE GENOMIC DNA]</scope>
    <source>
        <strain evidence="9">JIC</strain>
    </source>
</reference>
<keyword evidence="8" id="KW-0378">Hydrolase</keyword>